<evidence type="ECO:0000256" key="6">
    <source>
        <dbReference type="ARBA" id="ARBA00023136"/>
    </source>
</evidence>
<feature type="transmembrane region" description="Helical" evidence="8">
    <location>
        <begin position="379"/>
        <end position="397"/>
    </location>
</feature>
<feature type="transmembrane region" description="Helical" evidence="8">
    <location>
        <begin position="37"/>
        <end position="59"/>
    </location>
</feature>
<dbReference type="Gene3D" id="1.20.1250.20">
    <property type="entry name" value="MFS general substrate transporter like domains"/>
    <property type="match status" value="1"/>
</dbReference>
<feature type="transmembrane region" description="Helical" evidence="8">
    <location>
        <begin position="403"/>
        <end position="423"/>
    </location>
</feature>
<feature type="transmembrane region" description="Helical" evidence="8">
    <location>
        <begin position="246"/>
        <end position="269"/>
    </location>
</feature>
<feature type="transmembrane region" description="Helical" evidence="8">
    <location>
        <begin position="310"/>
        <end position="331"/>
    </location>
</feature>
<keyword evidence="6 8" id="KW-0472">Membrane</keyword>
<feature type="region of interest" description="Disordered" evidence="7">
    <location>
        <begin position="1"/>
        <end position="20"/>
    </location>
</feature>
<keyword evidence="5 8" id="KW-1133">Transmembrane helix</keyword>
<evidence type="ECO:0000256" key="4">
    <source>
        <dbReference type="ARBA" id="ARBA00022692"/>
    </source>
</evidence>
<evidence type="ECO:0000256" key="7">
    <source>
        <dbReference type="SAM" id="MobiDB-lite"/>
    </source>
</evidence>
<dbReference type="PANTHER" id="PTHR23513:SF6">
    <property type="entry name" value="MAJOR FACILITATOR SUPERFAMILY ASSOCIATED DOMAIN-CONTAINING PROTEIN"/>
    <property type="match status" value="1"/>
</dbReference>
<feature type="domain" description="Major facilitator superfamily (MFS) profile" evidence="9">
    <location>
        <begin position="244"/>
        <end position="438"/>
    </location>
</feature>
<evidence type="ECO:0000256" key="1">
    <source>
        <dbReference type="ARBA" id="ARBA00004651"/>
    </source>
</evidence>
<dbReference type="GO" id="GO:0022857">
    <property type="term" value="F:transmembrane transporter activity"/>
    <property type="evidence" value="ECO:0007669"/>
    <property type="project" value="InterPro"/>
</dbReference>
<evidence type="ECO:0000256" key="8">
    <source>
        <dbReference type="SAM" id="Phobius"/>
    </source>
</evidence>
<keyword evidence="3" id="KW-1003">Cell membrane</keyword>
<dbReference type="AlphaFoldDB" id="A0A7L4YMQ3"/>
<dbReference type="PROSITE" id="PS50850">
    <property type="entry name" value="MFS"/>
    <property type="match status" value="1"/>
</dbReference>
<dbReference type="InParanoid" id="A0A7L4YMQ3"/>
<dbReference type="OrthoDB" id="9815525at2"/>
<feature type="transmembrane region" description="Helical" evidence="8">
    <location>
        <begin position="71"/>
        <end position="92"/>
    </location>
</feature>
<dbReference type="CDD" id="cd06173">
    <property type="entry name" value="MFS_MefA_like"/>
    <property type="match status" value="1"/>
</dbReference>
<dbReference type="EMBL" id="CP047156">
    <property type="protein sequence ID" value="QHC00163.1"/>
    <property type="molecule type" value="Genomic_DNA"/>
</dbReference>
<dbReference type="GO" id="GO:0005886">
    <property type="term" value="C:plasma membrane"/>
    <property type="evidence" value="ECO:0007669"/>
    <property type="project" value="UniProtKB-SubCell"/>
</dbReference>
<name>A0A7L4YMQ3_9ACTN</name>
<dbReference type="InterPro" id="IPR036259">
    <property type="entry name" value="MFS_trans_sf"/>
</dbReference>
<evidence type="ECO:0000313" key="11">
    <source>
        <dbReference type="Proteomes" id="UP000463857"/>
    </source>
</evidence>
<feature type="transmembrane region" description="Helical" evidence="8">
    <location>
        <begin position="337"/>
        <end position="358"/>
    </location>
</feature>
<comment type="subcellular location">
    <subcellularLocation>
        <location evidence="1">Cell membrane</location>
        <topology evidence="1">Multi-pass membrane protein</topology>
    </subcellularLocation>
</comment>
<dbReference type="InterPro" id="IPR020846">
    <property type="entry name" value="MFS_dom"/>
</dbReference>
<gene>
    <name evidence="10" type="ORF">EK0264_07665</name>
</gene>
<feature type="transmembrane region" description="Helical" evidence="8">
    <location>
        <begin position="113"/>
        <end position="143"/>
    </location>
</feature>
<evidence type="ECO:0000259" key="9">
    <source>
        <dbReference type="PROSITE" id="PS50850"/>
    </source>
</evidence>
<organism evidence="10 11">
    <name type="scientific">Epidermidibacterium keratini</name>
    <dbReference type="NCBI Taxonomy" id="1891644"/>
    <lineage>
        <taxon>Bacteria</taxon>
        <taxon>Bacillati</taxon>
        <taxon>Actinomycetota</taxon>
        <taxon>Actinomycetes</taxon>
        <taxon>Sporichthyales</taxon>
        <taxon>Sporichthyaceae</taxon>
        <taxon>Epidermidibacterium</taxon>
    </lineage>
</organism>
<evidence type="ECO:0000256" key="2">
    <source>
        <dbReference type="ARBA" id="ARBA00022448"/>
    </source>
</evidence>
<evidence type="ECO:0000256" key="5">
    <source>
        <dbReference type="ARBA" id="ARBA00022989"/>
    </source>
</evidence>
<keyword evidence="11" id="KW-1185">Reference proteome</keyword>
<feature type="transmembrane region" description="Helical" evidence="8">
    <location>
        <begin position="275"/>
        <end position="298"/>
    </location>
</feature>
<proteinExistence type="predicted"/>
<feature type="transmembrane region" description="Helical" evidence="8">
    <location>
        <begin position="184"/>
        <end position="209"/>
    </location>
</feature>
<accession>A0A7L4YMQ3</accession>
<keyword evidence="2" id="KW-0813">Transport</keyword>
<dbReference type="Proteomes" id="UP000463857">
    <property type="component" value="Chromosome"/>
</dbReference>
<dbReference type="PANTHER" id="PTHR23513">
    <property type="entry name" value="INTEGRAL MEMBRANE EFFLUX PROTEIN-RELATED"/>
    <property type="match status" value="1"/>
</dbReference>
<evidence type="ECO:0000313" key="10">
    <source>
        <dbReference type="EMBL" id="QHC00163.1"/>
    </source>
</evidence>
<dbReference type="KEGG" id="eke:EK0264_07665"/>
<sequence length="438" mass="46921">MAGPYARAVTQPPDFPQTAEATAPPLALHRDANFRRFWFGEAISQFGIEVGVLALPVIAVTLLDATESQVGYLNAAAFAAFLFVGLPAGAWVDRWNKRSTMIRANALRFAATLAVPALWFAGVLAMWQLYVLAALIGIGRVFFDVCYQSYIPFLVRPSQVSDANSKLESTAQIARMGGPALGGLLLKFISAPVLMIIDAVGYLASILALRGVNDDEQPHDRAQQTRLVADIREGLAFVAQHRIIRAITMCTGISNFFGTMLMTLVSIYVLRLLDFSPAVLGFIVGAGAVGGLLGAVSARHIGEYVGEGRTIPLAALLIAPAMALVPTASYLPERWMQIGLLVVSEALFGFGVIVYNVIQVSMRQRACPKRLLGRMNASIRFFVWGVMPLGALAGGWLGEAIGVVATLWIAVAGQALAALPVIASPLRSMREFPDPPAD</sequence>
<evidence type="ECO:0000256" key="3">
    <source>
        <dbReference type="ARBA" id="ARBA00022475"/>
    </source>
</evidence>
<reference evidence="10 11" key="1">
    <citation type="journal article" date="2018" name="Int. J. Syst. Evol. Microbiol.">
        <title>Epidermidibacterium keratini gen. nov., sp. nov., a member of the family Sporichthyaceae, isolated from keratin epidermis.</title>
        <authorList>
            <person name="Lee D.G."/>
            <person name="Trujillo M.E."/>
            <person name="Kang S."/>
            <person name="Nam J.J."/>
            <person name="Kim Y.J."/>
        </authorList>
    </citation>
    <scope>NUCLEOTIDE SEQUENCE [LARGE SCALE GENOMIC DNA]</scope>
    <source>
        <strain evidence="10 11">EPI-7</strain>
    </source>
</reference>
<dbReference type="SUPFAM" id="SSF103473">
    <property type="entry name" value="MFS general substrate transporter"/>
    <property type="match status" value="1"/>
</dbReference>
<dbReference type="Pfam" id="PF05977">
    <property type="entry name" value="MFS_3"/>
    <property type="match status" value="1"/>
</dbReference>
<protein>
    <submittedName>
        <fullName evidence="10">MFS transporter</fullName>
    </submittedName>
</protein>
<keyword evidence="4 8" id="KW-0812">Transmembrane</keyword>
<dbReference type="InterPro" id="IPR010290">
    <property type="entry name" value="TM_effector"/>
</dbReference>